<comment type="subcellular location">
    <subcellularLocation>
        <location evidence="1">Cell envelope</location>
    </subcellularLocation>
</comment>
<dbReference type="PANTHER" id="PTHR42852:SF6">
    <property type="entry name" value="THIOL:DISULFIDE INTERCHANGE PROTEIN DSBE"/>
    <property type="match status" value="1"/>
</dbReference>
<dbReference type="OrthoDB" id="9799347at2"/>
<dbReference type="InterPro" id="IPR013766">
    <property type="entry name" value="Thioredoxin_domain"/>
</dbReference>
<evidence type="ECO:0000256" key="4">
    <source>
        <dbReference type="ARBA" id="ARBA00023284"/>
    </source>
</evidence>
<dbReference type="GO" id="GO:0030313">
    <property type="term" value="C:cell envelope"/>
    <property type="evidence" value="ECO:0007669"/>
    <property type="project" value="UniProtKB-SubCell"/>
</dbReference>
<evidence type="ECO:0000256" key="1">
    <source>
        <dbReference type="ARBA" id="ARBA00004196"/>
    </source>
</evidence>
<evidence type="ECO:0000313" key="6">
    <source>
        <dbReference type="EMBL" id="TVO70059.1"/>
    </source>
</evidence>
<dbReference type="CDD" id="cd02966">
    <property type="entry name" value="TlpA_like_family"/>
    <property type="match status" value="1"/>
</dbReference>
<dbReference type="InterPro" id="IPR050553">
    <property type="entry name" value="Thioredoxin_ResA/DsbE_sf"/>
</dbReference>
<keyword evidence="4" id="KW-0676">Redox-active center</keyword>
<dbReference type="Proteomes" id="UP000316649">
    <property type="component" value="Unassembled WGS sequence"/>
</dbReference>
<dbReference type="EMBL" id="VMNH01000027">
    <property type="protein sequence ID" value="TVO70059.1"/>
    <property type="molecule type" value="Genomic_DNA"/>
</dbReference>
<evidence type="ECO:0000313" key="7">
    <source>
        <dbReference type="Proteomes" id="UP000316649"/>
    </source>
</evidence>
<dbReference type="GO" id="GO:0015036">
    <property type="term" value="F:disulfide oxidoreductase activity"/>
    <property type="evidence" value="ECO:0007669"/>
    <property type="project" value="UniProtKB-ARBA"/>
</dbReference>
<dbReference type="InterPro" id="IPR000866">
    <property type="entry name" value="AhpC/TSA"/>
</dbReference>
<keyword evidence="3" id="KW-1015">Disulfide bond</keyword>
<accession>A0A557RY57</accession>
<dbReference type="PANTHER" id="PTHR42852">
    <property type="entry name" value="THIOL:DISULFIDE INTERCHANGE PROTEIN DSBE"/>
    <property type="match status" value="1"/>
</dbReference>
<dbReference type="SUPFAM" id="SSF52833">
    <property type="entry name" value="Thioredoxin-like"/>
    <property type="match status" value="1"/>
</dbReference>
<dbReference type="RefSeq" id="WP_144360339.1">
    <property type="nucleotide sequence ID" value="NZ_VMNH01000027.1"/>
</dbReference>
<sequence>MSHPSQHSHLPVSHSSMTADYGMRGMISGLLILLSLSLATIASAADPMAAYKMRHYQLQTLKDKPLAPVFSLPSVDGQIHDLSAYRGQVVVVNFWSTWCAPCRKEMPSLERAWQRLKSDRIVVLGIAIQDDPEMVRRFLQEREISFPVLLDSDGKVAETWPFSGIPATFVLDKEGRIIYRALGLREWDSDSIILKVKALALSVENSSATSAK</sequence>
<dbReference type="Gene3D" id="3.40.30.10">
    <property type="entry name" value="Glutaredoxin"/>
    <property type="match status" value="1"/>
</dbReference>
<dbReference type="PROSITE" id="PS51352">
    <property type="entry name" value="THIOREDOXIN_2"/>
    <property type="match status" value="1"/>
</dbReference>
<keyword evidence="7" id="KW-1185">Reference proteome</keyword>
<name>A0A557RY57_9GAMM</name>
<reference evidence="6 7" key="1">
    <citation type="submission" date="2019-07" db="EMBL/GenBank/DDBJ databases">
        <title>The pathways for chlorine oxyanion respiration interact through the shared metabolite chlorate.</title>
        <authorList>
            <person name="Barnum T.P."/>
            <person name="Cheng Y."/>
            <person name="Hill K.A."/>
            <person name="Lucas L.N."/>
            <person name="Carlson H.K."/>
            <person name="Coates J.D."/>
        </authorList>
    </citation>
    <scope>NUCLEOTIDE SEQUENCE [LARGE SCALE GENOMIC DNA]</scope>
    <source>
        <strain evidence="6 7">BK-1</strain>
    </source>
</reference>
<proteinExistence type="predicted"/>
<protein>
    <submittedName>
        <fullName evidence="6">TlpA family protein disulfide reductase</fullName>
    </submittedName>
</protein>
<keyword evidence="2" id="KW-0201">Cytochrome c-type biogenesis</keyword>
<dbReference type="GO" id="GO:0017004">
    <property type="term" value="P:cytochrome complex assembly"/>
    <property type="evidence" value="ECO:0007669"/>
    <property type="project" value="UniProtKB-KW"/>
</dbReference>
<dbReference type="GO" id="GO:0016209">
    <property type="term" value="F:antioxidant activity"/>
    <property type="evidence" value="ECO:0007669"/>
    <property type="project" value="InterPro"/>
</dbReference>
<evidence type="ECO:0000256" key="2">
    <source>
        <dbReference type="ARBA" id="ARBA00022748"/>
    </source>
</evidence>
<organism evidence="6 7">
    <name type="scientific">Sedimenticola selenatireducens</name>
    <dbReference type="NCBI Taxonomy" id="191960"/>
    <lineage>
        <taxon>Bacteria</taxon>
        <taxon>Pseudomonadati</taxon>
        <taxon>Pseudomonadota</taxon>
        <taxon>Gammaproteobacteria</taxon>
        <taxon>Chromatiales</taxon>
        <taxon>Sedimenticolaceae</taxon>
        <taxon>Sedimenticola</taxon>
    </lineage>
</organism>
<gene>
    <name evidence="6" type="ORF">FHP88_17205</name>
</gene>
<dbReference type="PROSITE" id="PS00194">
    <property type="entry name" value="THIOREDOXIN_1"/>
    <property type="match status" value="1"/>
</dbReference>
<feature type="domain" description="Thioredoxin" evidence="5">
    <location>
        <begin position="61"/>
        <end position="201"/>
    </location>
</feature>
<dbReference type="AlphaFoldDB" id="A0A557RY57"/>
<dbReference type="InterPro" id="IPR017937">
    <property type="entry name" value="Thioredoxin_CS"/>
</dbReference>
<comment type="caution">
    <text evidence="6">The sequence shown here is derived from an EMBL/GenBank/DDBJ whole genome shotgun (WGS) entry which is preliminary data.</text>
</comment>
<dbReference type="Pfam" id="PF00578">
    <property type="entry name" value="AhpC-TSA"/>
    <property type="match status" value="1"/>
</dbReference>
<evidence type="ECO:0000256" key="3">
    <source>
        <dbReference type="ARBA" id="ARBA00023157"/>
    </source>
</evidence>
<dbReference type="InterPro" id="IPR036249">
    <property type="entry name" value="Thioredoxin-like_sf"/>
</dbReference>
<evidence type="ECO:0000259" key="5">
    <source>
        <dbReference type="PROSITE" id="PS51352"/>
    </source>
</evidence>